<dbReference type="PANTHER" id="PTHR36113:SF6">
    <property type="entry name" value="FOSFOMYCIN RESISTANCE PROTEIN FOSX"/>
    <property type="match status" value="1"/>
</dbReference>
<name>A0A175RT93_9MICO</name>
<protein>
    <submittedName>
        <fullName evidence="2">Glyoxalase</fullName>
    </submittedName>
</protein>
<dbReference type="PATRIC" id="fig|33881.3.peg.2169"/>
<comment type="caution">
    <text evidence="2">The sequence shown here is derived from an EMBL/GenBank/DDBJ whole genome shotgun (WGS) entry which is preliminary data.</text>
</comment>
<sequence>MTRNSDGVGRGALHHVELRVADLDRAVPTWGWLLGELGYEPYQRWDAGQSWIAGDTYVVLEVSALGGTHDRRRPGLSHLAFHAGTVADVDRLWRAAPEHGWAHLYADRHPFAGGPDHHAAFLEDAERMKVELVATTR</sequence>
<evidence type="ECO:0000313" key="2">
    <source>
        <dbReference type="EMBL" id="KTR06508.1"/>
    </source>
</evidence>
<dbReference type="Gene3D" id="3.10.180.10">
    <property type="entry name" value="2,3-Dihydroxybiphenyl 1,2-Dioxygenase, domain 1"/>
    <property type="match status" value="1"/>
</dbReference>
<feature type="domain" description="VOC" evidence="1">
    <location>
        <begin position="12"/>
        <end position="135"/>
    </location>
</feature>
<dbReference type="OrthoDB" id="5296884at2"/>
<dbReference type="Pfam" id="PF13669">
    <property type="entry name" value="Glyoxalase_4"/>
    <property type="match status" value="1"/>
</dbReference>
<dbReference type="SUPFAM" id="SSF54593">
    <property type="entry name" value="Glyoxalase/Bleomycin resistance protein/Dihydroxybiphenyl dioxygenase"/>
    <property type="match status" value="1"/>
</dbReference>
<dbReference type="RefSeq" id="WP_058725813.1">
    <property type="nucleotide sequence ID" value="NZ_LDQC01000048.1"/>
</dbReference>
<dbReference type="InterPro" id="IPR029068">
    <property type="entry name" value="Glyas_Bleomycin-R_OHBP_Dase"/>
</dbReference>
<dbReference type="InterPro" id="IPR051332">
    <property type="entry name" value="Fosfomycin_Res_Enzymes"/>
</dbReference>
<proteinExistence type="predicted"/>
<gene>
    <name evidence="2" type="ORF">NS184_09205</name>
</gene>
<organism evidence="2 3">
    <name type="scientific">Curtobacterium luteum</name>
    <dbReference type="NCBI Taxonomy" id="33881"/>
    <lineage>
        <taxon>Bacteria</taxon>
        <taxon>Bacillati</taxon>
        <taxon>Actinomycetota</taxon>
        <taxon>Actinomycetes</taxon>
        <taxon>Micrococcales</taxon>
        <taxon>Microbacteriaceae</taxon>
        <taxon>Curtobacterium</taxon>
    </lineage>
</organism>
<dbReference type="InterPro" id="IPR037523">
    <property type="entry name" value="VOC_core"/>
</dbReference>
<reference evidence="2 3" key="1">
    <citation type="journal article" date="2016" name="Front. Microbiol.">
        <title>Genomic Resource of Rice Seed Associated Bacteria.</title>
        <authorList>
            <person name="Midha S."/>
            <person name="Bansal K."/>
            <person name="Sharma S."/>
            <person name="Kumar N."/>
            <person name="Patil P.P."/>
            <person name="Chaudhry V."/>
            <person name="Patil P.B."/>
        </authorList>
    </citation>
    <scope>NUCLEOTIDE SEQUENCE [LARGE SCALE GENOMIC DNA]</scope>
    <source>
        <strain evidence="2 3">NS184</strain>
    </source>
</reference>
<accession>A0A175RT93</accession>
<dbReference type="Proteomes" id="UP000078252">
    <property type="component" value="Unassembled WGS sequence"/>
</dbReference>
<evidence type="ECO:0000313" key="3">
    <source>
        <dbReference type="Proteomes" id="UP000078252"/>
    </source>
</evidence>
<dbReference type="PANTHER" id="PTHR36113">
    <property type="entry name" value="LYASE, PUTATIVE-RELATED-RELATED"/>
    <property type="match status" value="1"/>
</dbReference>
<dbReference type="PROSITE" id="PS51819">
    <property type="entry name" value="VOC"/>
    <property type="match status" value="1"/>
</dbReference>
<evidence type="ECO:0000259" key="1">
    <source>
        <dbReference type="PROSITE" id="PS51819"/>
    </source>
</evidence>
<dbReference type="EMBL" id="LDQC01000048">
    <property type="protein sequence ID" value="KTR06508.1"/>
    <property type="molecule type" value="Genomic_DNA"/>
</dbReference>
<dbReference type="AlphaFoldDB" id="A0A175RT93"/>
<dbReference type="STRING" id="33881.NS184_09205"/>